<dbReference type="SFLD" id="SFLDS00003">
    <property type="entry name" value="Haloacid_Dehalogenase"/>
    <property type="match status" value="1"/>
</dbReference>
<evidence type="ECO:0000256" key="10">
    <source>
        <dbReference type="ARBA" id="ARBA00049360"/>
    </source>
</evidence>
<dbReference type="PANTHER" id="PTHR43520">
    <property type="entry name" value="ATP7, ISOFORM B"/>
    <property type="match status" value="1"/>
</dbReference>
<dbReference type="Gene3D" id="3.40.1110.10">
    <property type="entry name" value="Calcium-transporting ATPase, cytoplasmic domain N"/>
    <property type="match status" value="1"/>
</dbReference>
<dbReference type="InterPro" id="IPR008250">
    <property type="entry name" value="ATPase_P-typ_transduc_dom_A_sf"/>
</dbReference>
<feature type="transmembrane region" description="Helical" evidence="12">
    <location>
        <begin position="71"/>
        <end position="93"/>
    </location>
</feature>
<keyword evidence="7" id="KW-1278">Translocase</keyword>
<dbReference type="NCBIfam" id="TIGR01525">
    <property type="entry name" value="ATPase-IB_hvy"/>
    <property type="match status" value="1"/>
</dbReference>
<keyword evidence="8 12" id="KW-1133">Transmembrane helix</keyword>
<dbReference type="NCBIfam" id="TIGR01494">
    <property type="entry name" value="ATPase_P-type"/>
    <property type="match status" value="2"/>
</dbReference>
<dbReference type="GO" id="GO:0005524">
    <property type="term" value="F:ATP binding"/>
    <property type="evidence" value="ECO:0007669"/>
    <property type="project" value="UniProtKB-UniRule"/>
</dbReference>
<dbReference type="InterPro" id="IPR018303">
    <property type="entry name" value="ATPase_P-typ_P_site"/>
</dbReference>
<sequence length="829" mass="85932">MHEQSLKPRLIVSLVLGIPVMLLSMIPAWQFWGWQWVVAALALPVVTWCAWPFHKPAFKNLRHGAFTMDTLVSLGVLAATLWSFWALFFGGAGQLGMRMSMSFFPRHNTDAHAHIYFEGATMVVAFLLAGRYAEGRARRQAAGALRALLDLGAKTATLLEVDASGRESERVIPASELQVGDIFVVRPGEKVATDGVIVRGTSAIDASLLTGESVPVEVAQGDQVTGATLNTSGVLRVEATRVGSETTLAQIGRMVEQAQAGKAPVQRLADKVAGVFVPVVMGLSLLTLILWLVLGSSVQGAFTAAVSVLVIACPCALGLATPMALLVGSGRAAQLGILLRGPEVLEAAHNLDTIVLDKTGTVTSGEMSVRQAYPLAQVSEAELLAAAAFAEGPSEHPIAKAISQSSSVPADFGQVADFVNLPGRGVFTVSDSGRAFFAGRPEWIATLTGVAASQLTPAEAVDATLVAVASANLADLGLTAGTAGSLNTEADDVTDNAGDGVDAVDFKPATQLVKLDVQGMTCASCVGRVEKKLGKLPGVSAIVNLATNSAEVHTPADLDPQVLQDTVIKAGYEAKVLSSALEGGAQAATQGDQAKAMSTSQAQSAGNANSAGTSQPGATTPLSQVDVEQILNLENKAQALGTIAVADTVKASSAQAIKQFKELGMEPILLTGDNQSVADAVAKQVGIERVIAQVLPADKQQQVKALQDQGRVVAMVGDGVNDAGALAQAGNRGLGMAMGSGTDVAMEAADVTLVRSDLTSVGAAVRISRATLRNIKQNLGWAFGYNLIAIPLAMLGWMNPMIAGACMAFSSVAVVLNSLRLRSLERDSK</sequence>
<feature type="region of interest" description="Disordered" evidence="13">
    <location>
        <begin position="591"/>
        <end position="620"/>
    </location>
</feature>
<protein>
    <recommendedName>
        <fullName evidence="11">Cation-transporting P-type ATPase B</fullName>
    </recommendedName>
</protein>
<dbReference type="InterPro" id="IPR023214">
    <property type="entry name" value="HAD_sf"/>
</dbReference>
<dbReference type="SUPFAM" id="SSF55008">
    <property type="entry name" value="HMA, heavy metal-associated domain"/>
    <property type="match status" value="1"/>
</dbReference>
<evidence type="ECO:0000256" key="6">
    <source>
        <dbReference type="ARBA" id="ARBA00022840"/>
    </source>
</evidence>
<comment type="caution">
    <text evidence="15">The sequence shown here is derived from an EMBL/GenBank/DDBJ whole genome shotgun (WGS) entry which is preliminary data.</text>
</comment>
<keyword evidence="5 12" id="KW-0547">Nucleotide-binding</keyword>
<evidence type="ECO:0000256" key="11">
    <source>
        <dbReference type="ARBA" id="ARBA00074171"/>
    </source>
</evidence>
<evidence type="ECO:0000256" key="8">
    <source>
        <dbReference type="ARBA" id="ARBA00022989"/>
    </source>
</evidence>
<dbReference type="GO" id="GO:0005886">
    <property type="term" value="C:plasma membrane"/>
    <property type="evidence" value="ECO:0007669"/>
    <property type="project" value="UniProtKB-SubCell"/>
</dbReference>
<evidence type="ECO:0000256" key="5">
    <source>
        <dbReference type="ARBA" id="ARBA00022741"/>
    </source>
</evidence>
<dbReference type="GO" id="GO:0016887">
    <property type="term" value="F:ATP hydrolysis activity"/>
    <property type="evidence" value="ECO:0007669"/>
    <property type="project" value="InterPro"/>
</dbReference>
<dbReference type="CDD" id="cd02094">
    <property type="entry name" value="P-type_ATPase_Cu-like"/>
    <property type="match status" value="1"/>
</dbReference>
<feature type="compositionally biased region" description="Low complexity" evidence="13">
    <location>
        <begin position="591"/>
        <end position="614"/>
    </location>
</feature>
<dbReference type="InterPro" id="IPR059000">
    <property type="entry name" value="ATPase_P-type_domA"/>
</dbReference>
<keyword evidence="16" id="KW-1185">Reference proteome</keyword>
<dbReference type="FunFam" id="2.70.150.10:FF:000002">
    <property type="entry name" value="Copper-transporting ATPase 1, putative"/>
    <property type="match status" value="1"/>
</dbReference>
<evidence type="ECO:0000313" key="16">
    <source>
        <dbReference type="Proteomes" id="UP000186785"/>
    </source>
</evidence>
<dbReference type="GO" id="GO:0005507">
    <property type="term" value="F:copper ion binding"/>
    <property type="evidence" value="ECO:0007669"/>
    <property type="project" value="TreeGrafter"/>
</dbReference>
<comment type="subcellular location">
    <subcellularLocation>
        <location evidence="1">Cell membrane</location>
        <topology evidence="1">Multi-pass membrane protein</topology>
    </subcellularLocation>
</comment>
<dbReference type="Gene3D" id="2.70.150.10">
    <property type="entry name" value="Calcium-transporting ATPase, cytoplasmic transduction domain A"/>
    <property type="match status" value="1"/>
</dbReference>
<evidence type="ECO:0000256" key="2">
    <source>
        <dbReference type="ARBA" id="ARBA00006024"/>
    </source>
</evidence>
<feature type="transmembrane region" description="Helical" evidence="12">
    <location>
        <begin position="300"/>
        <end position="327"/>
    </location>
</feature>
<dbReference type="PROSITE" id="PS50846">
    <property type="entry name" value="HMA_2"/>
    <property type="match status" value="1"/>
</dbReference>
<dbReference type="SFLD" id="SFLDG00002">
    <property type="entry name" value="C1.7:_P-type_atpase_like"/>
    <property type="match status" value="1"/>
</dbReference>
<feature type="transmembrane region" description="Helical" evidence="12">
    <location>
        <begin position="32"/>
        <end position="51"/>
    </location>
</feature>
<dbReference type="AlphaFoldDB" id="A0A1Q5PKB0"/>
<dbReference type="SFLD" id="SFLDF00027">
    <property type="entry name" value="p-type_atpase"/>
    <property type="match status" value="1"/>
</dbReference>
<dbReference type="SUPFAM" id="SSF81665">
    <property type="entry name" value="Calcium ATPase, transmembrane domain M"/>
    <property type="match status" value="1"/>
</dbReference>
<dbReference type="InterPro" id="IPR006121">
    <property type="entry name" value="HMA_dom"/>
</dbReference>
<dbReference type="EMBL" id="MQSV01000005">
    <property type="protein sequence ID" value="OKL46653.1"/>
    <property type="molecule type" value="Genomic_DNA"/>
</dbReference>
<dbReference type="PROSITE" id="PS01047">
    <property type="entry name" value="HMA_1"/>
    <property type="match status" value="1"/>
</dbReference>
<feature type="transmembrane region" description="Helical" evidence="12">
    <location>
        <begin position="113"/>
        <end position="130"/>
    </location>
</feature>
<dbReference type="OrthoDB" id="7059309at2"/>
<dbReference type="Pfam" id="PF00403">
    <property type="entry name" value="HMA"/>
    <property type="match status" value="1"/>
</dbReference>
<evidence type="ECO:0000256" key="1">
    <source>
        <dbReference type="ARBA" id="ARBA00004651"/>
    </source>
</evidence>
<evidence type="ECO:0000256" key="7">
    <source>
        <dbReference type="ARBA" id="ARBA00022967"/>
    </source>
</evidence>
<evidence type="ECO:0000256" key="12">
    <source>
        <dbReference type="RuleBase" id="RU362081"/>
    </source>
</evidence>
<dbReference type="InterPro" id="IPR017969">
    <property type="entry name" value="Heavy-metal-associated_CS"/>
</dbReference>
<feature type="transmembrane region" description="Helical" evidence="12">
    <location>
        <begin position="9"/>
        <end position="26"/>
    </location>
</feature>
<dbReference type="Pfam" id="PF00702">
    <property type="entry name" value="Hydrolase"/>
    <property type="match status" value="2"/>
</dbReference>
<dbReference type="InterPro" id="IPR044492">
    <property type="entry name" value="P_typ_ATPase_HD_dom"/>
</dbReference>
<evidence type="ECO:0000256" key="13">
    <source>
        <dbReference type="SAM" id="MobiDB-lite"/>
    </source>
</evidence>
<comment type="catalytic activity">
    <reaction evidence="10">
        <text>ATP + H2O = ADP + phosphate + H(+)</text>
        <dbReference type="Rhea" id="RHEA:13065"/>
        <dbReference type="ChEBI" id="CHEBI:15377"/>
        <dbReference type="ChEBI" id="CHEBI:15378"/>
        <dbReference type="ChEBI" id="CHEBI:30616"/>
        <dbReference type="ChEBI" id="CHEBI:43474"/>
        <dbReference type="ChEBI" id="CHEBI:456216"/>
    </reaction>
</comment>
<dbReference type="SUPFAM" id="SSF56784">
    <property type="entry name" value="HAD-like"/>
    <property type="match status" value="1"/>
</dbReference>
<dbReference type="InterPro" id="IPR027256">
    <property type="entry name" value="P-typ_ATPase_IB"/>
</dbReference>
<dbReference type="PRINTS" id="PR00119">
    <property type="entry name" value="CATATPASE"/>
</dbReference>
<gene>
    <name evidence="15" type="ORF">BSR29_07505</name>
</gene>
<feature type="transmembrane region" description="Helical" evidence="12">
    <location>
        <begin position="778"/>
        <end position="795"/>
    </location>
</feature>
<dbReference type="FunFam" id="3.30.70.100:FF:000005">
    <property type="entry name" value="Copper-exporting P-type ATPase A"/>
    <property type="match status" value="1"/>
</dbReference>
<keyword evidence="12" id="KW-1003">Cell membrane</keyword>
<dbReference type="SUPFAM" id="SSF81660">
    <property type="entry name" value="Metal cation-transporting ATPase, ATP-binding domain N"/>
    <property type="match status" value="1"/>
</dbReference>
<comment type="similarity">
    <text evidence="2 12">Belongs to the cation transport ATPase (P-type) (TC 3.A.3) family. Type IB subfamily.</text>
</comment>
<dbReference type="Proteomes" id="UP000186785">
    <property type="component" value="Unassembled WGS sequence"/>
</dbReference>
<evidence type="ECO:0000256" key="9">
    <source>
        <dbReference type="ARBA" id="ARBA00023136"/>
    </source>
</evidence>
<keyword evidence="9 12" id="KW-0472">Membrane</keyword>
<dbReference type="InterPro" id="IPR023299">
    <property type="entry name" value="ATPase_P-typ_cyto_dom_N"/>
</dbReference>
<accession>A0A1Q5PKB0</accession>
<dbReference type="PROSITE" id="PS00154">
    <property type="entry name" value="ATPASE_E1_E2"/>
    <property type="match status" value="1"/>
</dbReference>
<dbReference type="InterPro" id="IPR023298">
    <property type="entry name" value="ATPase_P-typ_TM_dom_sf"/>
</dbReference>
<evidence type="ECO:0000313" key="15">
    <source>
        <dbReference type="EMBL" id="OKL46653.1"/>
    </source>
</evidence>
<keyword evidence="3 12" id="KW-0812">Transmembrane</keyword>
<dbReference type="Gene3D" id="3.30.70.100">
    <property type="match status" value="1"/>
</dbReference>
<dbReference type="InterPro" id="IPR036412">
    <property type="entry name" value="HAD-like_sf"/>
</dbReference>
<keyword evidence="6 12" id="KW-0067">ATP-binding</keyword>
<dbReference type="Pfam" id="PF00122">
    <property type="entry name" value="E1-E2_ATPase"/>
    <property type="match status" value="1"/>
</dbReference>
<dbReference type="CDD" id="cd00371">
    <property type="entry name" value="HMA"/>
    <property type="match status" value="1"/>
</dbReference>
<feature type="transmembrane region" description="Helical" evidence="12">
    <location>
        <begin position="272"/>
        <end position="294"/>
    </location>
</feature>
<dbReference type="PANTHER" id="PTHR43520:SF8">
    <property type="entry name" value="P-TYPE CU(+) TRANSPORTER"/>
    <property type="match status" value="1"/>
</dbReference>
<proteinExistence type="inferred from homology"/>
<evidence type="ECO:0000256" key="3">
    <source>
        <dbReference type="ARBA" id="ARBA00022692"/>
    </source>
</evidence>
<reference evidence="15 16" key="1">
    <citation type="submission" date="2016-11" db="EMBL/GenBank/DDBJ databases">
        <title>Actinomyces gypaetusis sp. nov. isolated from the vulture Gypaetus barbatus in Qinghai Tibet Plateau China.</title>
        <authorList>
            <person name="Meng X."/>
        </authorList>
    </citation>
    <scope>NUCLEOTIDE SEQUENCE [LARGE SCALE GENOMIC DNA]</scope>
    <source>
        <strain evidence="15 16">VUL4_2</strain>
    </source>
</reference>
<dbReference type="InterPro" id="IPR001757">
    <property type="entry name" value="P_typ_ATPase"/>
</dbReference>
<dbReference type="RefSeq" id="WP_073709675.1">
    <property type="nucleotide sequence ID" value="NZ_MQSV01000005.1"/>
</dbReference>
<evidence type="ECO:0000259" key="14">
    <source>
        <dbReference type="PROSITE" id="PS50846"/>
    </source>
</evidence>
<feature type="transmembrane region" description="Helical" evidence="12">
    <location>
        <begin position="801"/>
        <end position="819"/>
    </location>
</feature>
<dbReference type="GO" id="GO:0055070">
    <property type="term" value="P:copper ion homeostasis"/>
    <property type="evidence" value="ECO:0007669"/>
    <property type="project" value="TreeGrafter"/>
</dbReference>
<organism evidence="15 16">
    <name type="scientific">Boudabousia liubingyangii</name>
    <dbReference type="NCBI Taxonomy" id="1921764"/>
    <lineage>
        <taxon>Bacteria</taxon>
        <taxon>Bacillati</taxon>
        <taxon>Actinomycetota</taxon>
        <taxon>Actinomycetes</taxon>
        <taxon>Actinomycetales</taxon>
        <taxon>Actinomycetaceae</taxon>
        <taxon>Boudabousia</taxon>
    </lineage>
</organism>
<dbReference type="SUPFAM" id="SSF81653">
    <property type="entry name" value="Calcium ATPase, transduction domain A"/>
    <property type="match status" value="1"/>
</dbReference>
<evidence type="ECO:0000256" key="4">
    <source>
        <dbReference type="ARBA" id="ARBA00022723"/>
    </source>
</evidence>
<dbReference type="STRING" id="1921764.BSR28_04765"/>
<feature type="domain" description="HMA" evidence="14">
    <location>
        <begin position="511"/>
        <end position="575"/>
    </location>
</feature>
<keyword evidence="4 12" id="KW-0479">Metal-binding</keyword>
<name>A0A1Q5PKB0_9ACTO</name>
<dbReference type="InterPro" id="IPR036163">
    <property type="entry name" value="HMA_dom_sf"/>
</dbReference>
<dbReference type="Gene3D" id="3.40.50.1000">
    <property type="entry name" value="HAD superfamily/HAD-like"/>
    <property type="match status" value="2"/>
</dbReference>
<dbReference type="GO" id="GO:0043682">
    <property type="term" value="F:P-type divalent copper transporter activity"/>
    <property type="evidence" value="ECO:0007669"/>
    <property type="project" value="TreeGrafter"/>
</dbReference>